<reference evidence="1" key="1">
    <citation type="submission" date="2021-04" db="EMBL/GenBank/DDBJ databases">
        <authorList>
            <consortium name="Wellcome Sanger Institute Data Sharing"/>
        </authorList>
    </citation>
    <scope>NUCLEOTIDE SEQUENCE [LARGE SCALE GENOMIC DNA]</scope>
</reference>
<dbReference type="Ensembl" id="ENSATET00000057637.1">
    <property type="protein sequence ID" value="ENSATEP00000058946.1"/>
    <property type="gene ID" value="ENSATEG00000028161.1"/>
</dbReference>
<dbReference type="CDD" id="cd00117">
    <property type="entry name" value="TFP"/>
    <property type="match status" value="1"/>
</dbReference>
<dbReference type="SUPFAM" id="SSF57302">
    <property type="entry name" value="Snake toxin-like"/>
    <property type="match status" value="1"/>
</dbReference>
<dbReference type="InParanoid" id="A0A7N6B5W9"/>
<keyword evidence="2" id="KW-1185">Reference proteome</keyword>
<accession>A0A7N6B5W9</accession>
<name>A0A7N6B5W9_ANATE</name>
<sequence>MISKPTAFHLNITNYEKTISGINGQHCGNCVCVGFNIFVFTCVLAGLCFSSSQTACSSNTSVCGSSKFISDPFEIHDRGCIAEADCANTTGSVLNVNYTITRYCCNTDLCNGVASIHLPLTTALCAALVAVWSQWSL</sequence>
<evidence type="ECO:0008006" key="3">
    <source>
        <dbReference type="Google" id="ProtNLM"/>
    </source>
</evidence>
<proteinExistence type="predicted"/>
<evidence type="ECO:0000313" key="2">
    <source>
        <dbReference type="Proteomes" id="UP000265040"/>
    </source>
</evidence>
<organism evidence="1 2">
    <name type="scientific">Anabas testudineus</name>
    <name type="common">Climbing perch</name>
    <name type="synonym">Anthias testudineus</name>
    <dbReference type="NCBI Taxonomy" id="64144"/>
    <lineage>
        <taxon>Eukaryota</taxon>
        <taxon>Metazoa</taxon>
        <taxon>Chordata</taxon>
        <taxon>Craniata</taxon>
        <taxon>Vertebrata</taxon>
        <taxon>Euteleostomi</taxon>
        <taxon>Actinopterygii</taxon>
        <taxon>Neopterygii</taxon>
        <taxon>Teleostei</taxon>
        <taxon>Neoteleostei</taxon>
        <taxon>Acanthomorphata</taxon>
        <taxon>Anabantaria</taxon>
        <taxon>Anabantiformes</taxon>
        <taxon>Anabantoidei</taxon>
        <taxon>Anabantidae</taxon>
        <taxon>Anabas</taxon>
    </lineage>
</organism>
<dbReference type="OrthoDB" id="8835233at2759"/>
<dbReference type="GeneTree" id="ENSGT00910000144740"/>
<dbReference type="AlphaFoldDB" id="A0A7N6B5W9"/>
<dbReference type="Proteomes" id="UP000265040">
    <property type="component" value="Chromosome 11"/>
</dbReference>
<evidence type="ECO:0000313" key="1">
    <source>
        <dbReference type="Ensembl" id="ENSATEP00000058946.1"/>
    </source>
</evidence>
<reference evidence="1" key="3">
    <citation type="submission" date="2025-09" db="UniProtKB">
        <authorList>
            <consortium name="Ensembl"/>
        </authorList>
    </citation>
    <scope>IDENTIFICATION</scope>
</reference>
<dbReference type="InterPro" id="IPR045860">
    <property type="entry name" value="Snake_toxin-like_sf"/>
</dbReference>
<dbReference type="Gene3D" id="2.10.60.10">
    <property type="entry name" value="CD59"/>
    <property type="match status" value="1"/>
</dbReference>
<reference evidence="1" key="2">
    <citation type="submission" date="2025-08" db="UniProtKB">
        <authorList>
            <consortium name="Ensembl"/>
        </authorList>
    </citation>
    <scope>IDENTIFICATION</scope>
</reference>
<protein>
    <recommendedName>
        <fullName evidence="3">UPAR/Ly6 domain-containing protein</fullName>
    </recommendedName>
</protein>